<protein>
    <recommendedName>
        <fullName evidence="4">ANTAR domain-containing protein</fullName>
    </recommendedName>
</protein>
<feature type="region of interest" description="Disordered" evidence="3">
    <location>
        <begin position="1"/>
        <end position="32"/>
    </location>
</feature>
<evidence type="ECO:0000256" key="3">
    <source>
        <dbReference type="SAM" id="MobiDB-lite"/>
    </source>
</evidence>
<sequence>MLKEAVVVRPRDDPRDAPGGDPGPRRTGGGELDLDGIRAADVIARGVRGVEPGDVPGRLCEVAVELLPVIGASVSLRSEGMPVQLSASSAHAAHLAQLQATLGDGPCQSVLEEGAPVLACDLTTGRDAGRWPVFAQQATEAGVRAVYAVPLGSDAVCVGTLDLYRDSPGGLTDRQLHVARLVAGVMTVALMALPRETEAEPRDEEPWLSGLAADHDKVYQAVGMIMAQLGVGADDALARLRADAFARGSTALDVARDVIAHRRRFDQY</sequence>
<keyword evidence="1" id="KW-0805">Transcription regulation</keyword>
<dbReference type="InterPro" id="IPR036388">
    <property type="entry name" value="WH-like_DNA-bd_sf"/>
</dbReference>
<keyword evidence="2" id="KW-0804">Transcription</keyword>
<gene>
    <name evidence="5" type="ORF">STAFG_8774</name>
</gene>
<proteinExistence type="predicted"/>
<dbReference type="Gene3D" id="1.10.10.10">
    <property type="entry name" value="Winged helix-like DNA-binding domain superfamily/Winged helix DNA-binding domain"/>
    <property type="match status" value="1"/>
</dbReference>
<feature type="compositionally biased region" description="Basic and acidic residues" evidence="3">
    <location>
        <begin position="9"/>
        <end position="18"/>
    </location>
</feature>
<dbReference type="SUPFAM" id="SSF55781">
    <property type="entry name" value="GAF domain-like"/>
    <property type="match status" value="1"/>
</dbReference>
<accession>S4ML23</accession>
<dbReference type="Gene3D" id="3.30.450.40">
    <property type="match status" value="1"/>
</dbReference>
<dbReference type="InterPro" id="IPR005561">
    <property type="entry name" value="ANTAR"/>
</dbReference>
<evidence type="ECO:0000259" key="4">
    <source>
        <dbReference type="PROSITE" id="PS50921"/>
    </source>
</evidence>
<evidence type="ECO:0000256" key="2">
    <source>
        <dbReference type="ARBA" id="ARBA00023163"/>
    </source>
</evidence>
<dbReference type="Pfam" id="PF03861">
    <property type="entry name" value="ANTAR"/>
    <property type="match status" value="1"/>
</dbReference>
<dbReference type="PROSITE" id="PS50921">
    <property type="entry name" value="ANTAR"/>
    <property type="match status" value="1"/>
</dbReference>
<evidence type="ECO:0000313" key="6">
    <source>
        <dbReference type="Proteomes" id="UP000015001"/>
    </source>
</evidence>
<dbReference type="SMART" id="SM01012">
    <property type="entry name" value="ANTAR"/>
    <property type="match status" value="1"/>
</dbReference>
<keyword evidence="6" id="KW-1185">Reference proteome</keyword>
<comment type="caution">
    <text evidence="5">The sequence shown here is derived from an EMBL/GenBank/DDBJ whole genome shotgun (WGS) entry which is preliminary data.</text>
</comment>
<dbReference type="EMBL" id="AOPY01001712">
    <property type="protein sequence ID" value="EPJ34177.1"/>
    <property type="molecule type" value="Genomic_DNA"/>
</dbReference>
<dbReference type="Pfam" id="PF13185">
    <property type="entry name" value="GAF_2"/>
    <property type="match status" value="1"/>
</dbReference>
<dbReference type="AlphaFoldDB" id="S4ML23"/>
<evidence type="ECO:0000256" key="1">
    <source>
        <dbReference type="ARBA" id="ARBA00023015"/>
    </source>
</evidence>
<reference evidence="5 6" key="1">
    <citation type="submission" date="2013-02" db="EMBL/GenBank/DDBJ databases">
        <title>Draft Genome Sequence of Streptomyces afghaniensis, Which Produces Compounds of the Julimycin B-Complex.</title>
        <authorList>
            <person name="Gruening B.A."/>
            <person name="Praeg A."/>
            <person name="Erxleben A."/>
            <person name="Guenther S."/>
            <person name="Fiedler H.-P."/>
            <person name="Goodfellow M."/>
            <person name="Mueller M."/>
        </authorList>
    </citation>
    <scope>NUCLEOTIDE SEQUENCE [LARGE SCALE GENOMIC DNA]</scope>
    <source>
        <strain evidence="5 6">772</strain>
    </source>
</reference>
<dbReference type="HOGENOM" id="CLU_074354_1_0_11"/>
<feature type="compositionally biased region" description="Gly residues" evidence="3">
    <location>
        <begin position="20"/>
        <end position="31"/>
    </location>
</feature>
<dbReference type="PATRIC" id="fig|1283301.3.peg.8705"/>
<feature type="domain" description="ANTAR" evidence="4">
    <location>
        <begin position="198"/>
        <end position="259"/>
    </location>
</feature>
<dbReference type="InterPro" id="IPR029016">
    <property type="entry name" value="GAF-like_dom_sf"/>
</dbReference>
<dbReference type="Proteomes" id="UP000015001">
    <property type="component" value="Unassembled WGS sequence"/>
</dbReference>
<dbReference type="GO" id="GO:0003723">
    <property type="term" value="F:RNA binding"/>
    <property type="evidence" value="ECO:0007669"/>
    <property type="project" value="InterPro"/>
</dbReference>
<dbReference type="InterPro" id="IPR003018">
    <property type="entry name" value="GAF"/>
</dbReference>
<organism evidence="5 6">
    <name type="scientific">Streptomyces afghaniensis 772</name>
    <dbReference type="NCBI Taxonomy" id="1283301"/>
    <lineage>
        <taxon>Bacteria</taxon>
        <taxon>Bacillati</taxon>
        <taxon>Actinomycetota</taxon>
        <taxon>Actinomycetes</taxon>
        <taxon>Kitasatosporales</taxon>
        <taxon>Streptomycetaceae</taxon>
        <taxon>Streptomyces</taxon>
    </lineage>
</organism>
<name>S4ML23_9ACTN</name>
<evidence type="ECO:0000313" key="5">
    <source>
        <dbReference type="EMBL" id="EPJ34177.1"/>
    </source>
</evidence>
<dbReference type="SMART" id="SM00065">
    <property type="entry name" value="GAF"/>
    <property type="match status" value="1"/>
</dbReference>